<evidence type="ECO:0000313" key="3">
    <source>
        <dbReference type="Proteomes" id="UP000000329"/>
    </source>
</evidence>
<reference evidence="2 3" key="1">
    <citation type="submission" date="2010-04" db="EMBL/GenBank/DDBJ databases">
        <title>The genome of Herbaspirillum seropedicae SmR1, an endophytic, nitrogen-fixing, plant-growth promoting beta-Proteobacteria.</title>
        <authorList>
            <person name="Pedrosa F.O."/>
            <person name="Monteiro R.A."/>
            <person name="Wassem R."/>
            <person name="Cruz L.M."/>
            <person name="Ayub R.A."/>
            <person name="Colauto N.B."/>
            <person name="Fernandez M.A."/>
            <person name="Fungaro M.H.P."/>
            <person name="Grisard E.C."/>
            <person name="Hungria M."/>
            <person name="Madeira H.M.F."/>
            <person name="Nodari R.O."/>
            <person name="Osaku C.A."/>
            <person name="Petzl-Erler M.L."/>
            <person name="Terenzi H."/>
            <person name="Vieira L.G.E."/>
            <person name="Almeida M.I.M."/>
            <person name="Alves L.R."/>
            <person name="Arantes O.M.N."/>
            <person name="Balsanelli E."/>
            <person name="Barcellos F.G."/>
            <person name="Baura V.A."/>
            <person name="Binde D.R."/>
            <person name="Campo R.J."/>
            <person name="Chubatsu L.S."/>
            <person name="Chueire L.M.O."/>
            <person name="Ciferri R.R."/>
            <person name="Correa L.C."/>
            <person name="da Conceicao Silva J.L."/>
            <person name="Dabul A.N.G."/>
            <person name="Dambros B.P."/>
            <person name="Faoro H."/>
            <person name="Favetti A."/>
            <person name="Friedermann G."/>
            <person name="Furlaneto M.C."/>
            <person name="Gasques L.S."/>
            <person name="Gimenes C.C.T."/>
            <person name="Gioppo N.M.R."/>
            <person name="Glienke-Blanco C."/>
            <person name="Godoy L.P."/>
            <person name="Guerra M.P."/>
            <person name="Karp S."/>
            <person name="Kava-Cordeiro V."/>
            <person name="Margarido V.P."/>
            <person name="Mathioni S.M."/>
            <person name="Menck-Soares M.A."/>
            <person name="Murace N.K."/>
            <person name="Nicolas M.F."/>
            <person name="Oliveira C.E.C."/>
            <person name="Pagnan N.A.B."/>
            <person name="Pamphile J.A."/>
            <person name="Patussi E.V."/>
            <person name="Pereira L.F.P."/>
            <person name="Pereira-Ferrari L."/>
            <person name="Pinto F.G.S."/>
            <person name="Precoma C."/>
            <person name="Prioli A.J."/>
            <person name="Prioli S.M.A.P."/>
            <person name="Raittz R.T."/>
            <person name="Ramos H.J.O."/>
            <person name="Ribeiro E.M.S.F."/>
            <person name="Rigo L.U."/>
            <person name="Rocha C.L.M.S.C."/>
            <person name="Rocha S.N."/>
            <person name="Santos K."/>
            <person name="Satori D."/>
            <person name="Silva A.G."/>
            <person name="Simao R.C.G."/>
            <person name="Soares M.A.M."/>
            <person name="Souza E.M."/>
            <person name="Steffens M.B.R."/>
            <person name="Steindel M."/>
            <person name="Tadra-Sfeir M.Z."/>
            <person name="Takahashi E.K."/>
            <person name="Torres R.A."/>
            <person name="Valle J.S."/>
            <person name="Vernal J.I."/>
            <person name="Vilas-Boas L.A."/>
            <person name="Watanabe M.A.E."/>
            <person name="Weiss V.A."/>
            <person name="Yates M.A."/>
            <person name="Souza E.M."/>
        </authorList>
    </citation>
    <scope>NUCLEOTIDE SEQUENCE [LARGE SCALE GENOMIC DNA]</scope>
    <source>
        <strain evidence="2 3">SmR1</strain>
    </source>
</reference>
<sequence>MKFLVATRSRRVALSFFAAAIAMFLNLFWMYHLDQIHPRFWSTEELMSRLLGMPALLMIAVLSLTTACSWSPLQGASGKSMTGQPDEPARPFKAQVVGVQWLNPLMRRDYTTEWQLLWVLGLAKPNKNDDELKRDPKVFSTVQPISPIKINWKRTVMYPDGTSAFPYYLERYMEKILQPIGRRYAMHGGYFYTIQPRDRKRWRELHGIHIEFAIPETPVLPPELAAEIIRKTMNAEFEFYDAELSTGNIPADVSITTGGASAGFTSLSAALDYLQANPEKSVWVMNWDSPQFPDYGLMTENCTLLVLAGPHFDTQREPLAWIARPAVRQLADGEVPEGMSRRGHAWNAAIRSAADQAEVKPADIGYVIHDAGHGNDTSGKRIGTLGEALTLTMPELDFVQQTFNTPKLLGDMRAGTAVTNLALAIAWSHQKGKPVLVAGTTEEDKATAVVVTPPSRARVFNPDKDWFRARGEGNAYLPWWGLRRKVDWATVWQGFSD</sequence>
<keyword evidence="3" id="KW-1185">Reference proteome</keyword>
<proteinExistence type="predicted"/>
<name>D8IQS0_HERSS</name>
<dbReference type="AlphaFoldDB" id="D8IQS0"/>
<evidence type="ECO:0000313" key="2">
    <source>
        <dbReference type="EMBL" id="ADJ63181.1"/>
    </source>
</evidence>
<keyword evidence="1" id="KW-1133">Transmembrane helix</keyword>
<gene>
    <name evidence="2" type="ordered locus">Hsero_1668</name>
</gene>
<dbReference type="RefSeq" id="WP_013233681.1">
    <property type="nucleotide sequence ID" value="NC_014323.1"/>
</dbReference>
<dbReference type="STRING" id="757424.Hsero_1668"/>
<organism evidence="2 3">
    <name type="scientific">Herbaspirillum seropedicae (strain SmR1)</name>
    <dbReference type="NCBI Taxonomy" id="757424"/>
    <lineage>
        <taxon>Bacteria</taxon>
        <taxon>Pseudomonadati</taxon>
        <taxon>Pseudomonadota</taxon>
        <taxon>Betaproteobacteria</taxon>
        <taxon>Burkholderiales</taxon>
        <taxon>Oxalobacteraceae</taxon>
        <taxon>Herbaspirillum</taxon>
    </lineage>
</organism>
<evidence type="ECO:0000256" key="1">
    <source>
        <dbReference type="SAM" id="Phobius"/>
    </source>
</evidence>
<dbReference type="HOGENOM" id="CLU_049851_0_0_4"/>
<dbReference type="EMBL" id="CP002039">
    <property type="protein sequence ID" value="ADJ63181.1"/>
    <property type="molecule type" value="Genomic_DNA"/>
</dbReference>
<dbReference type="KEGG" id="hse:Hsero_1668"/>
<dbReference type="Proteomes" id="UP000000329">
    <property type="component" value="Chromosome"/>
</dbReference>
<keyword evidence="1 2" id="KW-0812">Transmembrane</keyword>
<dbReference type="GeneID" id="29391112"/>
<feature type="transmembrane region" description="Helical" evidence="1">
    <location>
        <begin position="12"/>
        <end position="31"/>
    </location>
</feature>
<accession>D8IQS0</accession>
<keyword evidence="1" id="KW-0472">Membrane</keyword>
<feature type="transmembrane region" description="Helical" evidence="1">
    <location>
        <begin position="51"/>
        <end position="73"/>
    </location>
</feature>
<dbReference type="eggNOG" id="ENOG502Z8KG">
    <property type="taxonomic scope" value="Bacteria"/>
</dbReference>
<dbReference type="OrthoDB" id="9049917at2"/>
<protein>
    <submittedName>
        <fullName evidence="2">Transmembrane protein</fullName>
    </submittedName>
</protein>